<reference evidence="1 2" key="1">
    <citation type="submission" date="2013-11" db="EMBL/GenBank/DDBJ databases">
        <title>Opisthorchis viverrini - life in the bile duct.</title>
        <authorList>
            <person name="Young N.D."/>
            <person name="Nagarajan N."/>
            <person name="Lin S.J."/>
            <person name="Korhonen P.K."/>
            <person name="Jex A.R."/>
            <person name="Hall R.S."/>
            <person name="Safavi-Hemami H."/>
            <person name="Kaewkong W."/>
            <person name="Bertrand D."/>
            <person name="Gao S."/>
            <person name="Seet Q."/>
            <person name="Wongkham S."/>
            <person name="Teh B.T."/>
            <person name="Wongkham C."/>
            <person name="Intapan P.M."/>
            <person name="Maleewong W."/>
            <person name="Yang X."/>
            <person name="Hu M."/>
            <person name="Wang Z."/>
            <person name="Hofmann A."/>
            <person name="Sternberg P.W."/>
            <person name="Tan P."/>
            <person name="Wang J."/>
            <person name="Gasser R.B."/>
        </authorList>
    </citation>
    <scope>NUCLEOTIDE SEQUENCE [LARGE SCALE GENOMIC DNA]</scope>
</reference>
<evidence type="ECO:0000313" key="2">
    <source>
        <dbReference type="Proteomes" id="UP000054324"/>
    </source>
</evidence>
<dbReference type="RefSeq" id="XP_009177302.1">
    <property type="nucleotide sequence ID" value="XM_009179038.1"/>
</dbReference>
<evidence type="ECO:0000313" key="1">
    <source>
        <dbReference type="EMBL" id="KER18951.1"/>
    </source>
</evidence>
<dbReference type="CTD" id="20329897"/>
<name>A0A074YW01_OPIVI</name>
<dbReference type="Proteomes" id="UP000054324">
    <property type="component" value="Unassembled WGS sequence"/>
</dbReference>
<accession>A0A074YW01</accession>
<dbReference type="AlphaFoldDB" id="A0A074YW01"/>
<proteinExistence type="predicted"/>
<dbReference type="KEGG" id="ovi:T265_15732"/>
<dbReference type="GeneID" id="20329897"/>
<keyword evidence="2" id="KW-1185">Reference proteome</keyword>
<sequence>KCLPSLRKFWGKARALPPFVLPNHNGEYFQNITGLQVTNPTFSTQVQMSWRSIIDSSPSGILKSDSNRSINARTSALATRLSQLDFESDTTRRHPRLNQVLWAFEWDKHVPLVSVYLESAKHITNSHMVDLRIASFLLPKSF</sequence>
<feature type="non-terminal residue" evidence="1">
    <location>
        <position position="1"/>
    </location>
</feature>
<dbReference type="EMBL" id="KL597438">
    <property type="protein sequence ID" value="KER18951.1"/>
    <property type="molecule type" value="Genomic_DNA"/>
</dbReference>
<feature type="non-terminal residue" evidence="1">
    <location>
        <position position="142"/>
    </location>
</feature>
<gene>
    <name evidence="1" type="ORF">T265_15732</name>
</gene>
<organism evidence="1 2">
    <name type="scientific">Opisthorchis viverrini</name>
    <name type="common">Southeast Asian liver fluke</name>
    <dbReference type="NCBI Taxonomy" id="6198"/>
    <lineage>
        <taxon>Eukaryota</taxon>
        <taxon>Metazoa</taxon>
        <taxon>Spiralia</taxon>
        <taxon>Lophotrochozoa</taxon>
        <taxon>Platyhelminthes</taxon>
        <taxon>Trematoda</taxon>
        <taxon>Digenea</taxon>
        <taxon>Opisthorchiida</taxon>
        <taxon>Opisthorchiata</taxon>
        <taxon>Opisthorchiidae</taxon>
        <taxon>Opisthorchis</taxon>
    </lineage>
</organism>
<protein>
    <submittedName>
        <fullName evidence="1">Uncharacterized protein</fullName>
    </submittedName>
</protein>